<dbReference type="InterPro" id="IPR004635">
    <property type="entry name" value="Pept_S49_SppA"/>
</dbReference>
<dbReference type="InterPro" id="IPR029045">
    <property type="entry name" value="ClpP/crotonase-like_dom_sf"/>
</dbReference>
<accession>A0ABS9CHT6</accession>
<reference evidence="9 10" key="1">
    <citation type="submission" date="2020-12" db="EMBL/GenBank/DDBJ databases">
        <title>Whole genome sequences of gut porcine anaerobes.</title>
        <authorList>
            <person name="Kubasova T."/>
            <person name="Jahodarova E."/>
            <person name="Rychlik I."/>
        </authorList>
    </citation>
    <scope>NUCLEOTIDE SEQUENCE [LARGE SCALE GENOMIC DNA]</scope>
    <source>
        <strain evidence="9 10">An925</strain>
    </source>
</reference>
<evidence type="ECO:0000256" key="1">
    <source>
        <dbReference type="ARBA" id="ARBA00004370"/>
    </source>
</evidence>
<dbReference type="PIRSF" id="PIRSF001217">
    <property type="entry name" value="Protease_4_SppA"/>
    <property type="match status" value="1"/>
</dbReference>
<dbReference type="SUPFAM" id="SSF52096">
    <property type="entry name" value="ClpP/crotonase"/>
    <property type="match status" value="2"/>
</dbReference>
<name>A0ABS9CHT6_9BACT</name>
<dbReference type="RefSeq" id="WP_301638587.1">
    <property type="nucleotide sequence ID" value="NZ_JADYTN010000032.1"/>
</dbReference>
<dbReference type="InterPro" id="IPR004634">
    <property type="entry name" value="Pept_S49_pIV"/>
</dbReference>
<organism evidence="9 10">
    <name type="scientific">Xylanibacter brevis</name>
    <dbReference type="NCBI Taxonomy" id="83231"/>
    <lineage>
        <taxon>Bacteria</taxon>
        <taxon>Pseudomonadati</taxon>
        <taxon>Bacteroidota</taxon>
        <taxon>Bacteroidia</taxon>
        <taxon>Bacteroidales</taxon>
        <taxon>Prevotellaceae</taxon>
        <taxon>Xylanibacter</taxon>
    </lineage>
</organism>
<evidence type="ECO:0000313" key="10">
    <source>
        <dbReference type="Proteomes" id="UP001200470"/>
    </source>
</evidence>
<dbReference type="Proteomes" id="UP001200470">
    <property type="component" value="Unassembled WGS sequence"/>
</dbReference>
<keyword evidence="5" id="KW-0720">Serine protease</keyword>
<keyword evidence="6 7" id="KW-0472">Membrane</keyword>
<dbReference type="InterPro" id="IPR047217">
    <property type="entry name" value="S49_SppA_67K_type_N"/>
</dbReference>
<feature type="transmembrane region" description="Helical" evidence="7">
    <location>
        <begin position="7"/>
        <end position="35"/>
    </location>
</feature>
<dbReference type="PANTHER" id="PTHR33209:SF1">
    <property type="entry name" value="PEPTIDASE S49 DOMAIN-CONTAINING PROTEIN"/>
    <property type="match status" value="1"/>
</dbReference>
<evidence type="ECO:0000256" key="7">
    <source>
        <dbReference type="SAM" id="Phobius"/>
    </source>
</evidence>
<gene>
    <name evidence="9" type="primary">sppA</name>
    <name evidence="9" type="ORF">I6E12_11250</name>
</gene>
<evidence type="ECO:0000256" key="2">
    <source>
        <dbReference type="ARBA" id="ARBA00008683"/>
    </source>
</evidence>
<comment type="subcellular location">
    <subcellularLocation>
        <location evidence="1">Membrane</location>
    </subcellularLocation>
</comment>
<dbReference type="NCBIfam" id="TIGR00705">
    <property type="entry name" value="SppA_67K"/>
    <property type="match status" value="1"/>
</dbReference>
<dbReference type="CDD" id="cd07023">
    <property type="entry name" value="S49_Sppa_N_C"/>
    <property type="match status" value="1"/>
</dbReference>
<proteinExistence type="inferred from homology"/>
<dbReference type="Gene3D" id="3.90.226.10">
    <property type="entry name" value="2-enoyl-CoA Hydratase, Chain A, domain 1"/>
    <property type="match status" value="3"/>
</dbReference>
<keyword evidence="10" id="KW-1185">Reference proteome</keyword>
<dbReference type="InterPro" id="IPR047272">
    <property type="entry name" value="S49_SppA_C"/>
</dbReference>
<dbReference type="CDD" id="cd07018">
    <property type="entry name" value="S49_SppA_67K_type"/>
    <property type="match status" value="1"/>
</dbReference>
<evidence type="ECO:0000259" key="8">
    <source>
        <dbReference type="Pfam" id="PF01343"/>
    </source>
</evidence>
<dbReference type="NCBIfam" id="TIGR00706">
    <property type="entry name" value="SppA_dom"/>
    <property type="match status" value="1"/>
</dbReference>
<protein>
    <submittedName>
        <fullName evidence="9">Signal peptide peptidase SppA</fullName>
    </submittedName>
</protein>
<dbReference type="EMBL" id="JADYTN010000032">
    <property type="protein sequence ID" value="MCF2564675.1"/>
    <property type="molecule type" value="Genomic_DNA"/>
</dbReference>
<keyword evidence="7" id="KW-0812">Transmembrane</keyword>
<evidence type="ECO:0000256" key="5">
    <source>
        <dbReference type="ARBA" id="ARBA00022825"/>
    </source>
</evidence>
<keyword evidence="3" id="KW-0645">Protease</keyword>
<evidence type="ECO:0000256" key="3">
    <source>
        <dbReference type="ARBA" id="ARBA00022670"/>
    </source>
</evidence>
<dbReference type="Gene3D" id="6.20.330.10">
    <property type="match status" value="1"/>
</dbReference>
<evidence type="ECO:0000313" key="9">
    <source>
        <dbReference type="EMBL" id="MCF2564675.1"/>
    </source>
</evidence>
<sequence>MKDFIKYVGATITGIVMLSVIVGILGVISLVGLAASTASTVQVKDGSVFTLVLKNNIDERGTDNPIGFLNGSDTTIDGLNDIISAIHKAKDNENIKGIYIQADGMATDSPASLHAIREALLDFKKSGKWIISYSDGYSQSEYYLCSVADQILLNPQGQIGWHGLAAEPVFYKDLLAKFGVKFELCKVGKYKSAPEQVTADGMSEANREQVTAYVTGIWKVMLKDVSASRKISTDSLNAYADRFMDLADAQELIKLRLIDKTMYADEVKNVIKKRLDIDTDTDIPQLSLGDMLNVEDKKNRGDKVAVYYAYGDIVDEDNSNPMNPQTCIVGKDMCKDLEELADDDDVKAVVLRVNSPGGSAYASEQIWHAVTKLKAKKPVVVSMGGYAASGGYYISCAANYIYSDPTTITGSIGIFGMFLNYSELMKDKLGIKFDEVKTNKHANFGTRSRFFNAEEMAILDKYIGKGYELFRKRVADGRKMSVAQVEQIAQGRVWLGNDALKIHLVDGIGSLDEAVKKAAQLAKLDEYYASEYQTPSSWYETLLASASGNSGSYLDEQMQATFGELYEPLRYIKQVENMSKIQARLPYFLTIR</sequence>
<feature type="domain" description="Peptidase S49" evidence="8">
    <location>
        <begin position="123"/>
        <end position="276"/>
    </location>
</feature>
<evidence type="ECO:0000256" key="6">
    <source>
        <dbReference type="ARBA" id="ARBA00023136"/>
    </source>
</evidence>
<dbReference type="InterPro" id="IPR002142">
    <property type="entry name" value="Peptidase_S49"/>
</dbReference>
<comment type="caution">
    <text evidence="9">The sequence shown here is derived from an EMBL/GenBank/DDBJ whole genome shotgun (WGS) entry which is preliminary data.</text>
</comment>
<dbReference type="PANTHER" id="PTHR33209">
    <property type="entry name" value="PROTEASE 4"/>
    <property type="match status" value="1"/>
</dbReference>
<comment type="similarity">
    <text evidence="2">Belongs to the peptidase S49 family.</text>
</comment>
<keyword evidence="4" id="KW-0378">Hydrolase</keyword>
<dbReference type="Pfam" id="PF01343">
    <property type="entry name" value="Peptidase_S49"/>
    <property type="match status" value="2"/>
</dbReference>
<feature type="domain" description="Peptidase S49" evidence="8">
    <location>
        <begin position="372"/>
        <end position="524"/>
    </location>
</feature>
<keyword evidence="7" id="KW-1133">Transmembrane helix</keyword>
<evidence type="ECO:0000256" key="4">
    <source>
        <dbReference type="ARBA" id="ARBA00022801"/>
    </source>
</evidence>